<comment type="similarity">
    <text evidence="6">Belongs to the UTP23/FCF1 family. UTP23 subfamily.</text>
</comment>
<keyword evidence="11" id="KW-1185">Reference proteome</keyword>
<evidence type="ECO:0000256" key="3">
    <source>
        <dbReference type="ARBA" id="ARBA00022552"/>
    </source>
</evidence>
<comment type="function">
    <text evidence="5">Involved in rRNA-processing and ribosome biogenesis.</text>
</comment>
<feature type="region of interest" description="Disordered" evidence="8">
    <location>
        <begin position="167"/>
        <end position="273"/>
    </location>
</feature>
<dbReference type="STRING" id="181874.A0A409WD39"/>
<feature type="compositionally biased region" description="Basic and acidic residues" evidence="8">
    <location>
        <begin position="225"/>
        <end position="241"/>
    </location>
</feature>
<comment type="subcellular location">
    <subcellularLocation>
        <location evidence="1">Nucleus</location>
        <location evidence="1">Nucleolus</location>
    </subcellularLocation>
</comment>
<evidence type="ECO:0000259" key="9">
    <source>
        <dbReference type="Pfam" id="PF24779"/>
    </source>
</evidence>
<keyword evidence="4" id="KW-0539">Nucleus</keyword>
<evidence type="ECO:0000313" key="10">
    <source>
        <dbReference type="EMBL" id="PPQ76409.1"/>
    </source>
</evidence>
<evidence type="ECO:0000256" key="7">
    <source>
        <dbReference type="ARBA" id="ARBA00076388"/>
    </source>
</evidence>
<protein>
    <recommendedName>
        <fullName evidence="7">U three protein 23</fullName>
    </recommendedName>
</protein>
<evidence type="ECO:0000256" key="6">
    <source>
        <dbReference type="ARBA" id="ARBA00038503"/>
    </source>
</evidence>
<evidence type="ECO:0000256" key="1">
    <source>
        <dbReference type="ARBA" id="ARBA00004604"/>
    </source>
</evidence>
<gene>
    <name evidence="10" type="ORF">CVT24_012626</name>
</gene>
<feature type="domain" description="UTP23 sensor motif region" evidence="9">
    <location>
        <begin position="185"/>
        <end position="203"/>
    </location>
</feature>
<evidence type="ECO:0000256" key="5">
    <source>
        <dbReference type="ARBA" id="ARBA00037300"/>
    </source>
</evidence>
<keyword evidence="2" id="KW-0690">Ribosome biogenesis</keyword>
<feature type="compositionally biased region" description="Basic residues" evidence="8">
    <location>
        <begin position="253"/>
        <end position="262"/>
    </location>
</feature>
<dbReference type="SUPFAM" id="SSF88723">
    <property type="entry name" value="PIN domain-like"/>
    <property type="match status" value="1"/>
</dbReference>
<evidence type="ECO:0000256" key="8">
    <source>
        <dbReference type="SAM" id="MobiDB-lite"/>
    </source>
</evidence>
<keyword evidence="3" id="KW-0698">rRNA processing</keyword>
<sequence length="273" mass="30491">MRQKRAKAYRKLMQLYSMSFGFREPYQVLVDSELCRLSVSQKFELVKQLSTVLQAEVKAMITQCCIHELYLQGKEQQPAVDLAKTFERRRCNHREPIAGDECLASVIGDKNKHRYVVASQSQPLRARLRSIPAVPLVHMNRAVMVLEPPSDTTLRAKTLNEEQKLHASAPDIALAGPSQTVQSPPKKKKGPKGPNPLSMKKKKAPEPAQQQPPKTDNKPQAGSKRKADQLEDDDVERHGSSHVETSQASGSAPKRKRKRRKKASGDNSSLSVS</sequence>
<evidence type="ECO:0000313" key="11">
    <source>
        <dbReference type="Proteomes" id="UP000284842"/>
    </source>
</evidence>
<dbReference type="InterPro" id="IPR006984">
    <property type="entry name" value="Fcf1/UTP23"/>
</dbReference>
<dbReference type="Gene3D" id="3.40.50.1010">
    <property type="entry name" value="5'-nuclease"/>
    <property type="match status" value="1"/>
</dbReference>
<accession>A0A409WD39</accession>
<evidence type="ECO:0000256" key="4">
    <source>
        <dbReference type="ARBA" id="ARBA00023242"/>
    </source>
</evidence>
<dbReference type="InterPro" id="IPR057776">
    <property type="entry name" value="UTP23_sensor"/>
</dbReference>
<dbReference type="EMBL" id="NHTK01005575">
    <property type="protein sequence ID" value="PPQ76409.1"/>
    <property type="molecule type" value="Genomic_DNA"/>
</dbReference>
<dbReference type="Pfam" id="PF24779">
    <property type="entry name" value="UTP23_sensor"/>
    <property type="match status" value="1"/>
</dbReference>
<proteinExistence type="inferred from homology"/>
<dbReference type="InterPro" id="IPR029060">
    <property type="entry name" value="PIN-like_dom_sf"/>
</dbReference>
<evidence type="ECO:0000256" key="2">
    <source>
        <dbReference type="ARBA" id="ARBA00022517"/>
    </source>
</evidence>
<reference evidence="10 11" key="1">
    <citation type="journal article" date="2018" name="Evol. Lett.">
        <title>Horizontal gene cluster transfer increased hallucinogenic mushroom diversity.</title>
        <authorList>
            <person name="Reynolds H.T."/>
            <person name="Vijayakumar V."/>
            <person name="Gluck-Thaler E."/>
            <person name="Korotkin H.B."/>
            <person name="Matheny P.B."/>
            <person name="Slot J.C."/>
        </authorList>
    </citation>
    <scope>NUCLEOTIDE SEQUENCE [LARGE SCALE GENOMIC DNA]</scope>
    <source>
        <strain evidence="10 11">2629</strain>
    </source>
</reference>
<dbReference type="Proteomes" id="UP000284842">
    <property type="component" value="Unassembled WGS sequence"/>
</dbReference>
<dbReference type="Pfam" id="PF04900">
    <property type="entry name" value="Fcf1"/>
    <property type="match status" value="1"/>
</dbReference>
<dbReference type="OrthoDB" id="25675at2759"/>
<name>A0A409WD39_9AGAR</name>
<organism evidence="10 11">
    <name type="scientific">Panaeolus cyanescens</name>
    <dbReference type="NCBI Taxonomy" id="181874"/>
    <lineage>
        <taxon>Eukaryota</taxon>
        <taxon>Fungi</taxon>
        <taxon>Dikarya</taxon>
        <taxon>Basidiomycota</taxon>
        <taxon>Agaricomycotina</taxon>
        <taxon>Agaricomycetes</taxon>
        <taxon>Agaricomycetidae</taxon>
        <taxon>Agaricales</taxon>
        <taxon>Agaricineae</taxon>
        <taxon>Galeropsidaceae</taxon>
        <taxon>Panaeolus</taxon>
    </lineage>
</organism>
<dbReference type="CDD" id="cd09865">
    <property type="entry name" value="PIN_ScUtp23p-like"/>
    <property type="match status" value="1"/>
</dbReference>
<dbReference type="AlphaFoldDB" id="A0A409WD39"/>
<dbReference type="FunFam" id="3.40.50.1010:FF:000006">
    <property type="entry name" value="rRNA-processing protein UTP23 homolog"/>
    <property type="match status" value="1"/>
</dbReference>
<dbReference type="PANTHER" id="PTHR12416">
    <property type="entry name" value="RRNA-PROCESSING PROTEIN UTP23 HOMOLOG"/>
    <property type="match status" value="1"/>
</dbReference>
<dbReference type="FunCoup" id="A0A409WD39">
    <property type="interactions" value="610"/>
</dbReference>
<comment type="caution">
    <text evidence="10">The sequence shown here is derived from an EMBL/GenBank/DDBJ whole genome shotgun (WGS) entry which is preliminary data.</text>
</comment>
<dbReference type="GO" id="GO:0006364">
    <property type="term" value="P:rRNA processing"/>
    <property type="evidence" value="ECO:0007669"/>
    <property type="project" value="UniProtKB-KW"/>
</dbReference>
<dbReference type="InParanoid" id="A0A409WD39"/>
<dbReference type="GO" id="GO:0032040">
    <property type="term" value="C:small-subunit processome"/>
    <property type="evidence" value="ECO:0007669"/>
    <property type="project" value="InterPro"/>
</dbReference>